<dbReference type="AlphaFoldDB" id="A0A0H2RQ83"/>
<dbReference type="OrthoDB" id="3318229at2759"/>
<keyword evidence="5" id="KW-0812">Transmembrane</keyword>
<feature type="signal peptide" evidence="6">
    <location>
        <begin position="1"/>
        <end position="17"/>
    </location>
</feature>
<feature type="domain" description="RING-type" evidence="7">
    <location>
        <begin position="268"/>
        <end position="301"/>
    </location>
</feature>
<feature type="transmembrane region" description="Helical" evidence="5">
    <location>
        <begin position="171"/>
        <end position="192"/>
    </location>
</feature>
<sequence length="306" mass="34368">MLFSIFVAVSIQAPALSTFDIMRVSFKNTSNTFGVNQIRYGVWSACLQRSTNTVNACDGFSPCVPSEEMRICSPAKYGYHSQVGPTNATSESFLLKPTWTRALPLEAAKAIMTTLTFILLVLYRPSGFVMFSTVVIAILTVLTEISFFYHIKYGMKNLSLIGAKYACGPGYGVSVMTFFLIILEAILCIIDLTERSEREEKPTPLPYPYARRMGTLSLSRSYSSIQPASRRVAPPSLRVPESAYTHFPLKRSRSPSIRSVYLEEDFECSICLERRVEDLEAQSNKKYSSLPCKHVFCTRCVSTPYY</sequence>
<dbReference type="InterPro" id="IPR017907">
    <property type="entry name" value="Znf_RING_CS"/>
</dbReference>
<dbReference type="STRING" id="27342.A0A0H2RQ83"/>
<evidence type="ECO:0000256" key="6">
    <source>
        <dbReference type="SAM" id="SignalP"/>
    </source>
</evidence>
<evidence type="ECO:0000313" key="8">
    <source>
        <dbReference type="EMBL" id="KLO13787.1"/>
    </source>
</evidence>
<evidence type="ECO:0000256" key="1">
    <source>
        <dbReference type="ARBA" id="ARBA00022723"/>
    </source>
</evidence>
<feature type="transmembrane region" description="Helical" evidence="5">
    <location>
        <begin position="129"/>
        <end position="151"/>
    </location>
</feature>
<keyword evidence="2 4" id="KW-0863">Zinc-finger</keyword>
<keyword evidence="3" id="KW-0862">Zinc</keyword>
<dbReference type="GO" id="GO:0008270">
    <property type="term" value="F:zinc ion binding"/>
    <property type="evidence" value="ECO:0007669"/>
    <property type="project" value="UniProtKB-KW"/>
</dbReference>
<keyword evidence="6" id="KW-0732">Signal</keyword>
<dbReference type="InterPro" id="IPR018957">
    <property type="entry name" value="Znf_C3HC4_RING-type"/>
</dbReference>
<dbReference type="Proteomes" id="UP000053477">
    <property type="component" value="Unassembled WGS sequence"/>
</dbReference>
<proteinExistence type="predicted"/>
<dbReference type="EMBL" id="KQ085954">
    <property type="protein sequence ID" value="KLO13787.1"/>
    <property type="molecule type" value="Genomic_DNA"/>
</dbReference>
<dbReference type="Pfam" id="PF00097">
    <property type="entry name" value="zf-C3HC4"/>
    <property type="match status" value="1"/>
</dbReference>
<dbReference type="InterPro" id="IPR001841">
    <property type="entry name" value="Znf_RING"/>
</dbReference>
<reference evidence="8 9" key="1">
    <citation type="submission" date="2015-04" db="EMBL/GenBank/DDBJ databases">
        <title>Complete genome sequence of Schizopora paradoxa KUC8140, a cosmopolitan wood degrader in East Asia.</title>
        <authorList>
            <consortium name="DOE Joint Genome Institute"/>
            <person name="Min B."/>
            <person name="Park H."/>
            <person name="Jang Y."/>
            <person name="Kim J.-J."/>
            <person name="Kim K.H."/>
            <person name="Pangilinan J."/>
            <person name="Lipzen A."/>
            <person name="Riley R."/>
            <person name="Grigoriev I.V."/>
            <person name="Spatafora J.W."/>
            <person name="Choi I.-G."/>
        </authorList>
    </citation>
    <scope>NUCLEOTIDE SEQUENCE [LARGE SCALE GENOMIC DNA]</scope>
    <source>
        <strain evidence="8 9">KUC8140</strain>
    </source>
</reference>
<dbReference type="Gene3D" id="3.30.40.10">
    <property type="entry name" value="Zinc/RING finger domain, C3HC4 (zinc finger)"/>
    <property type="match status" value="1"/>
</dbReference>
<dbReference type="PROSITE" id="PS50089">
    <property type="entry name" value="ZF_RING_2"/>
    <property type="match status" value="1"/>
</dbReference>
<keyword evidence="9" id="KW-1185">Reference proteome</keyword>
<evidence type="ECO:0000256" key="4">
    <source>
        <dbReference type="PROSITE-ProRule" id="PRU00175"/>
    </source>
</evidence>
<keyword evidence="5" id="KW-0472">Membrane</keyword>
<evidence type="ECO:0000256" key="5">
    <source>
        <dbReference type="SAM" id="Phobius"/>
    </source>
</evidence>
<keyword evidence="1" id="KW-0479">Metal-binding</keyword>
<name>A0A0H2RQ83_9AGAM</name>
<accession>A0A0H2RQ83</accession>
<evidence type="ECO:0000256" key="3">
    <source>
        <dbReference type="ARBA" id="ARBA00022833"/>
    </source>
</evidence>
<gene>
    <name evidence="8" type="ORF">SCHPADRAFT_940109</name>
</gene>
<keyword evidence="5" id="KW-1133">Transmembrane helix</keyword>
<evidence type="ECO:0000259" key="7">
    <source>
        <dbReference type="PROSITE" id="PS50089"/>
    </source>
</evidence>
<evidence type="ECO:0000256" key="2">
    <source>
        <dbReference type="ARBA" id="ARBA00022771"/>
    </source>
</evidence>
<organism evidence="8 9">
    <name type="scientific">Schizopora paradoxa</name>
    <dbReference type="NCBI Taxonomy" id="27342"/>
    <lineage>
        <taxon>Eukaryota</taxon>
        <taxon>Fungi</taxon>
        <taxon>Dikarya</taxon>
        <taxon>Basidiomycota</taxon>
        <taxon>Agaricomycotina</taxon>
        <taxon>Agaricomycetes</taxon>
        <taxon>Hymenochaetales</taxon>
        <taxon>Schizoporaceae</taxon>
        <taxon>Schizopora</taxon>
    </lineage>
</organism>
<protein>
    <recommendedName>
        <fullName evidence="7">RING-type domain-containing protein</fullName>
    </recommendedName>
</protein>
<dbReference type="SUPFAM" id="SSF57850">
    <property type="entry name" value="RING/U-box"/>
    <property type="match status" value="1"/>
</dbReference>
<dbReference type="InParanoid" id="A0A0H2RQ83"/>
<evidence type="ECO:0000313" key="9">
    <source>
        <dbReference type="Proteomes" id="UP000053477"/>
    </source>
</evidence>
<dbReference type="InterPro" id="IPR013083">
    <property type="entry name" value="Znf_RING/FYVE/PHD"/>
</dbReference>
<feature type="chain" id="PRO_5005201707" description="RING-type domain-containing protein" evidence="6">
    <location>
        <begin position="18"/>
        <end position="306"/>
    </location>
</feature>
<dbReference type="PROSITE" id="PS00518">
    <property type="entry name" value="ZF_RING_1"/>
    <property type="match status" value="1"/>
</dbReference>